<reference evidence="2" key="1">
    <citation type="submission" date="2017-12" db="EMBL/GenBank/DDBJ databases">
        <authorList>
            <consortium name="DOE Joint Genome Institute"/>
            <person name="Mondo S.J."/>
            <person name="Kjaerbolling I."/>
            <person name="Vesth T.C."/>
            <person name="Frisvad J.C."/>
            <person name="Nybo J.L."/>
            <person name="Theobald S."/>
            <person name="Kuo A."/>
            <person name="Bowyer P."/>
            <person name="Matsuda Y."/>
            <person name="Lyhne E.K."/>
            <person name="Kogle M.E."/>
            <person name="Clum A."/>
            <person name="Lipzen A."/>
            <person name="Salamov A."/>
            <person name="Ngan C.Y."/>
            <person name="Daum C."/>
            <person name="Chiniquy J."/>
            <person name="Barry K."/>
            <person name="LaButti K."/>
            <person name="Haridas S."/>
            <person name="Simmons B.A."/>
            <person name="Magnuson J.K."/>
            <person name="Mortensen U.H."/>
            <person name="Larsen T.O."/>
            <person name="Grigoriev I.V."/>
            <person name="Baker S.E."/>
            <person name="Andersen M.R."/>
            <person name="Nordberg H.P."/>
            <person name="Cantor M.N."/>
            <person name="Hua S.X."/>
        </authorList>
    </citation>
    <scope>NUCLEOTIDE SEQUENCE [LARGE SCALE GENOMIC DNA]</scope>
    <source>
        <strain evidence="2">IBT 19404</strain>
    </source>
</reference>
<dbReference type="OrthoDB" id="4412445at2759"/>
<name>A0A2J5HCX6_9EURO</name>
<keyword evidence="2" id="KW-1185">Reference proteome</keyword>
<dbReference type="EMBL" id="KZ559700">
    <property type="protein sequence ID" value="PLN74602.1"/>
    <property type="molecule type" value="Genomic_DNA"/>
</dbReference>
<sequence>MCGVPFFPIPLCFQCGTDRNPCHCRVVGPSVAFIVSIVTAVVCYPASIFCGCCLTKPGKDVLAFPVEVNRMVNECIPI</sequence>
<evidence type="ECO:0000313" key="1">
    <source>
        <dbReference type="EMBL" id="PLN74602.1"/>
    </source>
</evidence>
<gene>
    <name evidence="1" type="ORF">BDW42DRAFT_181968</name>
</gene>
<accession>A0A2J5HCX6</accession>
<dbReference type="PANTHER" id="PTHR34673:SF1">
    <property type="entry name" value="COLD-REGULATED PROTEIN"/>
    <property type="match status" value="1"/>
</dbReference>
<dbReference type="PANTHER" id="PTHR34673">
    <property type="entry name" value="COLD-REGULATED PROTEIN"/>
    <property type="match status" value="1"/>
</dbReference>
<dbReference type="AlphaFoldDB" id="A0A2J5HCX6"/>
<evidence type="ECO:0000313" key="2">
    <source>
        <dbReference type="Proteomes" id="UP000235023"/>
    </source>
</evidence>
<protein>
    <submittedName>
        <fullName evidence="1">Uncharacterized protein</fullName>
    </submittedName>
</protein>
<organism evidence="1 2">
    <name type="scientific">Aspergillus taichungensis</name>
    <dbReference type="NCBI Taxonomy" id="482145"/>
    <lineage>
        <taxon>Eukaryota</taxon>
        <taxon>Fungi</taxon>
        <taxon>Dikarya</taxon>
        <taxon>Ascomycota</taxon>
        <taxon>Pezizomycotina</taxon>
        <taxon>Eurotiomycetes</taxon>
        <taxon>Eurotiomycetidae</taxon>
        <taxon>Eurotiales</taxon>
        <taxon>Aspergillaceae</taxon>
        <taxon>Aspergillus</taxon>
        <taxon>Aspergillus subgen. Circumdati</taxon>
    </lineage>
</organism>
<proteinExistence type="predicted"/>
<dbReference type="Proteomes" id="UP000235023">
    <property type="component" value="Unassembled WGS sequence"/>
</dbReference>